<dbReference type="InterPro" id="IPR045180">
    <property type="entry name" value="La_dom_prot"/>
</dbReference>
<sequence length="557" mass="59883">MAAITNSNPNSIAAADHSPRHTIAAADHSPGHTIAADNISSSSNQVSSPQSRRASGKQLSPPWARIVRGAESEFSSTASTGAEQADAVLVAEEESVDSENNVSKRPVWNKPLTVSNGPVEIGNVMGADSWPALSESAARASSSTKSSSDSLKGLLSDGSSPSISVSQGIGTASSSSQKQVANSANANSTPNLIVPVHQRSMKRNGANTTSNVGAPQSPGSQGVAGEGNLNNSSSGDHGQRNSHSRSFNDHPQQQRNSFRNRNVGPHSRGDGSHHHSYGGRRNDQDRSNQDWNAHRNFNRDGSHVQPSQGVSPRLMRHQPPPPAATTFVAPPPVRPFGPMGFPDMRSPLYYVAPHPDSMRGVPIIATPIPPHAVFFPSEPQLHNKILHQIDYYFSNENLVKDTYLRKNMDDHGWVPIKLIASFNKVSLLTDNIQLILDAVRNSSVIELQGEKVRKRNDWMRWIMTTPIQSPNVSSPQSGEKSGHDMLAANVQGISLEEMTAGHSNVRSQADVRTEAFLGGSLSGDFNSQSQLCSSKGIDENRFYGDFDLPTSSTKSSK</sequence>
<dbReference type="Pfam" id="PF05383">
    <property type="entry name" value="La"/>
    <property type="match status" value="1"/>
</dbReference>
<protein>
    <recommendedName>
        <fullName evidence="4">HTH La-type RNA-binding domain-containing protein</fullName>
    </recommendedName>
</protein>
<dbReference type="GO" id="GO:0005737">
    <property type="term" value="C:cytoplasm"/>
    <property type="evidence" value="ECO:0007669"/>
    <property type="project" value="UniProtKB-ARBA"/>
</dbReference>
<feature type="compositionally biased region" description="Polar residues" evidence="3">
    <location>
        <begin position="1"/>
        <end position="11"/>
    </location>
</feature>
<dbReference type="PANTHER" id="PTHR22792">
    <property type="entry name" value="LUPUS LA PROTEIN-RELATED"/>
    <property type="match status" value="1"/>
</dbReference>
<dbReference type="SUPFAM" id="SSF46785">
    <property type="entry name" value="Winged helix' DNA-binding domain"/>
    <property type="match status" value="1"/>
</dbReference>
<dbReference type="Gene3D" id="1.10.10.10">
    <property type="entry name" value="Winged helix-like DNA-binding domain superfamily/Winged helix DNA-binding domain"/>
    <property type="match status" value="1"/>
</dbReference>
<evidence type="ECO:0000256" key="1">
    <source>
        <dbReference type="ARBA" id="ARBA00022884"/>
    </source>
</evidence>
<dbReference type="CDD" id="cd07323">
    <property type="entry name" value="LAM"/>
    <property type="match status" value="1"/>
</dbReference>
<gene>
    <name evidence="5" type="ORF">SVIM_LOCUS460952</name>
</gene>
<feature type="domain" description="HTH La-type RNA-binding" evidence="4">
    <location>
        <begin position="375"/>
        <end position="464"/>
    </location>
</feature>
<dbReference type="InterPro" id="IPR036390">
    <property type="entry name" value="WH_DNA-bd_sf"/>
</dbReference>
<dbReference type="AlphaFoldDB" id="A0A6N2N4B5"/>
<dbReference type="InterPro" id="IPR006630">
    <property type="entry name" value="La_HTH"/>
</dbReference>
<dbReference type="EMBL" id="CAADRP010002118">
    <property type="protein sequence ID" value="VFU61556.1"/>
    <property type="molecule type" value="Genomic_DNA"/>
</dbReference>
<feature type="compositionally biased region" description="Polar residues" evidence="3">
    <location>
        <begin position="205"/>
        <end position="220"/>
    </location>
</feature>
<evidence type="ECO:0000256" key="3">
    <source>
        <dbReference type="SAM" id="MobiDB-lite"/>
    </source>
</evidence>
<feature type="compositionally biased region" description="Low complexity" evidence="3">
    <location>
        <begin position="137"/>
        <end position="162"/>
    </location>
</feature>
<evidence type="ECO:0000256" key="2">
    <source>
        <dbReference type="PROSITE-ProRule" id="PRU00332"/>
    </source>
</evidence>
<feature type="compositionally biased region" description="Polar residues" evidence="3">
    <location>
        <begin position="249"/>
        <end position="260"/>
    </location>
</feature>
<accession>A0A6N2N4B5</accession>
<name>A0A6N2N4B5_SALVM</name>
<dbReference type="InterPro" id="IPR036388">
    <property type="entry name" value="WH-like_DNA-bd_sf"/>
</dbReference>
<feature type="compositionally biased region" description="Low complexity" evidence="3">
    <location>
        <begin position="40"/>
        <end position="51"/>
    </location>
</feature>
<feature type="region of interest" description="Disordered" evidence="3">
    <location>
        <begin position="1"/>
        <end position="118"/>
    </location>
</feature>
<feature type="compositionally biased region" description="Polar residues" evidence="3">
    <location>
        <begin position="73"/>
        <end position="82"/>
    </location>
</feature>
<feature type="compositionally biased region" description="Pro residues" evidence="3">
    <location>
        <begin position="318"/>
        <end position="330"/>
    </location>
</feature>
<keyword evidence="1 2" id="KW-0694">RNA-binding</keyword>
<feature type="compositionally biased region" description="Polar residues" evidence="3">
    <location>
        <begin position="163"/>
        <end position="191"/>
    </location>
</feature>
<dbReference type="GO" id="GO:0003723">
    <property type="term" value="F:RNA binding"/>
    <property type="evidence" value="ECO:0007669"/>
    <property type="project" value="UniProtKB-UniRule"/>
</dbReference>
<proteinExistence type="predicted"/>
<organism evidence="5">
    <name type="scientific">Salix viminalis</name>
    <name type="common">Common osier</name>
    <name type="synonym">Basket willow</name>
    <dbReference type="NCBI Taxonomy" id="40686"/>
    <lineage>
        <taxon>Eukaryota</taxon>
        <taxon>Viridiplantae</taxon>
        <taxon>Streptophyta</taxon>
        <taxon>Embryophyta</taxon>
        <taxon>Tracheophyta</taxon>
        <taxon>Spermatophyta</taxon>
        <taxon>Magnoliopsida</taxon>
        <taxon>eudicotyledons</taxon>
        <taxon>Gunneridae</taxon>
        <taxon>Pentapetalae</taxon>
        <taxon>rosids</taxon>
        <taxon>fabids</taxon>
        <taxon>Malpighiales</taxon>
        <taxon>Salicaceae</taxon>
        <taxon>Saliceae</taxon>
        <taxon>Salix</taxon>
    </lineage>
</organism>
<evidence type="ECO:0000313" key="5">
    <source>
        <dbReference type="EMBL" id="VFU61556.1"/>
    </source>
</evidence>
<dbReference type="FunFam" id="1.10.10.10:FF:000131">
    <property type="entry name" value="la-related protein 1B isoform X2"/>
    <property type="match status" value="1"/>
</dbReference>
<dbReference type="SMART" id="SM00715">
    <property type="entry name" value="LA"/>
    <property type="match status" value="1"/>
</dbReference>
<dbReference type="PANTHER" id="PTHR22792:SF132">
    <property type="entry name" value="LA-RELATED PROTEIN 1"/>
    <property type="match status" value="1"/>
</dbReference>
<feature type="region of interest" description="Disordered" evidence="3">
    <location>
        <begin position="137"/>
        <end position="330"/>
    </location>
</feature>
<evidence type="ECO:0000259" key="4">
    <source>
        <dbReference type="PROSITE" id="PS50961"/>
    </source>
</evidence>
<dbReference type="PROSITE" id="PS50961">
    <property type="entry name" value="HTH_LA"/>
    <property type="match status" value="1"/>
</dbReference>
<reference evidence="5" key="1">
    <citation type="submission" date="2019-03" db="EMBL/GenBank/DDBJ databases">
        <authorList>
            <person name="Mank J."/>
            <person name="Almeida P."/>
        </authorList>
    </citation>
    <scope>NUCLEOTIDE SEQUENCE</scope>
    <source>
        <strain evidence="5">78183</strain>
    </source>
</reference>